<gene>
    <name evidence="1" type="ORF">L484_026492</name>
</gene>
<organism evidence="1 2">
    <name type="scientific">Morus notabilis</name>
    <dbReference type="NCBI Taxonomy" id="981085"/>
    <lineage>
        <taxon>Eukaryota</taxon>
        <taxon>Viridiplantae</taxon>
        <taxon>Streptophyta</taxon>
        <taxon>Embryophyta</taxon>
        <taxon>Tracheophyta</taxon>
        <taxon>Spermatophyta</taxon>
        <taxon>Magnoliopsida</taxon>
        <taxon>eudicotyledons</taxon>
        <taxon>Gunneridae</taxon>
        <taxon>Pentapetalae</taxon>
        <taxon>rosids</taxon>
        <taxon>fabids</taxon>
        <taxon>Rosales</taxon>
        <taxon>Moraceae</taxon>
        <taxon>Moreae</taxon>
        <taxon>Morus</taxon>
    </lineage>
</organism>
<reference evidence="2" key="1">
    <citation type="submission" date="2013-01" db="EMBL/GenBank/DDBJ databases">
        <title>Draft Genome Sequence of a Mulberry Tree, Morus notabilis C.K. Schneid.</title>
        <authorList>
            <person name="He N."/>
            <person name="Zhao S."/>
        </authorList>
    </citation>
    <scope>NUCLEOTIDE SEQUENCE</scope>
</reference>
<dbReference type="EMBL" id="KE343883">
    <property type="protein sequence ID" value="EXB44907.1"/>
    <property type="molecule type" value="Genomic_DNA"/>
</dbReference>
<dbReference type="AlphaFoldDB" id="W9RAP3"/>
<name>W9RAP3_9ROSA</name>
<keyword evidence="2" id="KW-1185">Reference proteome</keyword>
<evidence type="ECO:0000313" key="1">
    <source>
        <dbReference type="EMBL" id="EXB44907.1"/>
    </source>
</evidence>
<accession>W9RAP3</accession>
<dbReference type="Proteomes" id="UP000030645">
    <property type="component" value="Unassembled WGS sequence"/>
</dbReference>
<sequence length="116" mass="13050">MNGFLNPIACYVNLAAECAYERNMPTVVCNARQNDAFREGSQRRTKQILACNRKKQIMMLGKSPHCRQRFFDVAHLGPCLSANWTALGLIVNLDPFVAELPNHYVGVICTSFPTFN</sequence>
<evidence type="ECO:0000313" key="2">
    <source>
        <dbReference type="Proteomes" id="UP000030645"/>
    </source>
</evidence>
<protein>
    <submittedName>
        <fullName evidence="1">Uncharacterized protein</fullName>
    </submittedName>
</protein>
<proteinExistence type="predicted"/>